<name>A0ABU8B5V5_9BRAD</name>
<evidence type="ECO:0000313" key="1">
    <source>
        <dbReference type="EMBL" id="MEH2553904.1"/>
    </source>
</evidence>
<keyword evidence="2" id="KW-1185">Reference proteome</keyword>
<sequence>MSTWFKDDANPQLLTEAKQIAWEFLERSGEIDDPGEVNQFLIGKIEQMIEQGQRNRLALSNRAIAAFQEYRRARTIELALVSR</sequence>
<dbReference type="Proteomes" id="UP001364224">
    <property type="component" value="Unassembled WGS sequence"/>
</dbReference>
<dbReference type="RefSeq" id="WP_334478479.1">
    <property type="nucleotide sequence ID" value="NZ_JAZHRV010000001.1"/>
</dbReference>
<evidence type="ECO:0000313" key="2">
    <source>
        <dbReference type="Proteomes" id="UP001364224"/>
    </source>
</evidence>
<organism evidence="1 2">
    <name type="scientific">Bradyrhizobium algeriense</name>
    <dbReference type="NCBI Taxonomy" id="634784"/>
    <lineage>
        <taxon>Bacteria</taxon>
        <taxon>Pseudomonadati</taxon>
        <taxon>Pseudomonadota</taxon>
        <taxon>Alphaproteobacteria</taxon>
        <taxon>Hyphomicrobiales</taxon>
        <taxon>Nitrobacteraceae</taxon>
        <taxon>Bradyrhizobium</taxon>
    </lineage>
</organism>
<comment type="caution">
    <text evidence="1">The sequence shown here is derived from an EMBL/GenBank/DDBJ whole genome shotgun (WGS) entry which is preliminary data.</text>
</comment>
<dbReference type="EMBL" id="JAZHRV010000001">
    <property type="protein sequence ID" value="MEH2553904.1"/>
    <property type="molecule type" value="Genomic_DNA"/>
</dbReference>
<proteinExistence type="predicted"/>
<accession>A0ABU8B5V5</accession>
<protein>
    <submittedName>
        <fullName evidence="1">Uncharacterized protein</fullName>
    </submittedName>
</protein>
<gene>
    <name evidence="1" type="ORF">V1286_001433</name>
</gene>
<reference evidence="1 2" key="1">
    <citation type="submission" date="2024-02" db="EMBL/GenBank/DDBJ databases">
        <title>Adaptive strategies in a cosmopolitan and abundant soil bacterium.</title>
        <authorList>
            <person name="Carini P."/>
        </authorList>
    </citation>
    <scope>NUCLEOTIDE SEQUENCE [LARGE SCALE GENOMIC DNA]</scope>
    <source>
        <strain evidence="1 2">AZCC 1608</strain>
    </source>
</reference>